<dbReference type="RefSeq" id="WP_188685280.1">
    <property type="nucleotide sequence ID" value="NZ_BMKX01000003.1"/>
</dbReference>
<name>A0ABQ2DJ00_9MICC</name>
<dbReference type="GeneID" id="303304077"/>
<gene>
    <name evidence="1" type="ORF">GCM10007173_17070</name>
</gene>
<evidence type="ECO:0000313" key="2">
    <source>
        <dbReference type="Proteomes" id="UP000606115"/>
    </source>
</evidence>
<protein>
    <submittedName>
        <fullName evidence="1">Uncharacterized protein</fullName>
    </submittedName>
</protein>
<reference evidence="2" key="1">
    <citation type="journal article" date="2019" name="Int. J. Syst. Evol. Microbiol.">
        <title>The Global Catalogue of Microorganisms (GCM) 10K type strain sequencing project: providing services to taxonomists for standard genome sequencing and annotation.</title>
        <authorList>
            <consortium name="The Broad Institute Genomics Platform"/>
            <consortium name="The Broad Institute Genome Sequencing Center for Infectious Disease"/>
            <person name="Wu L."/>
            <person name="Ma J."/>
        </authorList>
    </citation>
    <scope>NUCLEOTIDE SEQUENCE [LARGE SCALE GENOMIC DNA]</scope>
    <source>
        <strain evidence="2">CGMCC 1.3685</strain>
    </source>
</reference>
<accession>A0ABQ2DJ00</accession>
<organism evidence="1 2">
    <name type="scientific">Glutamicibacter ardleyensis</name>
    <dbReference type="NCBI Taxonomy" id="225894"/>
    <lineage>
        <taxon>Bacteria</taxon>
        <taxon>Bacillati</taxon>
        <taxon>Actinomycetota</taxon>
        <taxon>Actinomycetes</taxon>
        <taxon>Micrococcales</taxon>
        <taxon>Micrococcaceae</taxon>
        <taxon>Glutamicibacter</taxon>
    </lineage>
</organism>
<proteinExistence type="predicted"/>
<evidence type="ECO:0000313" key="1">
    <source>
        <dbReference type="EMBL" id="GGJ58932.1"/>
    </source>
</evidence>
<keyword evidence="2" id="KW-1185">Reference proteome</keyword>
<dbReference type="Proteomes" id="UP000606115">
    <property type="component" value="Unassembled WGS sequence"/>
</dbReference>
<sequence>MKFSQLLAPLINLFRKPDPPKNWTIVEWIYDGGIEQEVHVIPNNDHIIHEIPSDHCPCGVHWERENGINLYTHHSLDGREKHE</sequence>
<comment type="caution">
    <text evidence="1">The sequence shown here is derived from an EMBL/GenBank/DDBJ whole genome shotgun (WGS) entry which is preliminary data.</text>
</comment>
<dbReference type="EMBL" id="BMKX01000003">
    <property type="protein sequence ID" value="GGJ58932.1"/>
    <property type="molecule type" value="Genomic_DNA"/>
</dbReference>